<keyword evidence="2" id="KW-1185">Reference proteome</keyword>
<gene>
    <name evidence="1" type="ORF">KF707C_51910</name>
</gene>
<reference evidence="1 2" key="2">
    <citation type="journal article" date="2017" name="Int. J. Syst. Evol. Microbiol.">
        <title>Pseudomonas furukawaii sp. nov., a polychlorinated biphenyl-degrading bacterium isolated from biphenyl-contaminated soil in Japan.</title>
        <authorList>
            <person name="Kimura N."/>
            <person name="Watanabe T."/>
            <person name="Suenaga H."/>
            <person name="Fujihara H."/>
            <person name="Futagami T."/>
            <person name="Goto M."/>
            <person name="Hanada S."/>
            <person name="Hirose J."/>
        </authorList>
    </citation>
    <scope>NUCLEOTIDE SEQUENCE [LARGE SCALE GENOMIC DNA]</scope>
    <source>
        <strain evidence="2">DSM 10086 / NBRC 110670 / KF707</strain>
    </source>
</reference>
<sequence length="46" mass="5125">MCHLSIEARIPIVGQLSPKNNFFRAQGFTTQKSARIVRAHSVAETL</sequence>
<evidence type="ECO:0000313" key="2">
    <source>
        <dbReference type="Proteomes" id="UP000218554"/>
    </source>
</evidence>
<dbReference type="AlphaFoldDB" id="A0AAD1C3P3"/>
<evidence type="ECO:0000313" key="1">
    <source>
        <dbReference type="EMBL" id="BAU76879.1"/>
    </source>
</evidence>
<dbReference type="EMBL" id="AP014862">
    <property type="protein sequence ID" value="BAU76879.1"/>
    <property type="molecule type" value="Genomic_DNA"/>
</dbReference>
<accession>A0AAD1C3P3</accession>
<protein>
    <submittedName>
        <fullName evidence="1">Uncharacterized protein</fullName>
    </submittedName>
</protein>
<organism evidence="1 2">
    <name type="scientific">Metapseudomonas furukawaii</name>
    <name type="common">Pseudomonas furukawaii</name>
    <dbReference type="NCBI Taxonomy" id="1149133"/>
    <lineage>
        <taxon>Bacteria</taxon>
        <taxon>Pseudomonadati</taxon>
        <taxon>Pseudomonadota</taxon>
        <taxon>Gammaproteobacteria</taxon>
        <taxon>Pseudomonadales</taxon>
        <taxon>Pseudomonadaceae</taxon>
        <taxon>Metapseudomonas</taxon>
    </lineage>
</organism>
<dbReference type="Proteomes" id="UP000218554">
    <property type="component" value="Chromosome"/>
</dbReference>
<reference evidence="2" key="1">
    <citation type="submission" date="2015-05" db="EMBL/GenBank/DDBJ databases">
        <title>Draft genome sequencing of a biphenyl-degrading bacterium, Pseudomonas balearica KF707 (=NBRC110670).</title>
        <authorList>
            <person name="Kimura N."/>
            <person name="Hirose J."/>
            <person name="Watanabe T."/>
            <person name="Suenaga H."/>
            <person name="Fujihara H."/>
            <person name="Noguchi M."/>
            <person name="Hashimoto M."/>
            <person name="Shimodaira J."/>
            <person name="Tsuchikane K."/>
            <person name="Hosoyama A."/>
            <person name="Yamazoe A."/>
            <person name="Fujita N."/>
            <person name="Furukawa K."/>
        </authorList>
    </citation>
    <scope>NUCLEOTIDE SEQUENCE [LARGE SCALE GENOMIC DNA]</scope>
    <source>
        <strain evidence="2">DSM 10086 / NBRC 110670 / KF707</strain>
    </source>
</reference>
<dbReference type="KEGG" id="pfuw:KF707C_51910"/>
<proteinExistence type="predicted"/>
<name>A0AAD1C3P3_METFU</name>